<proteinExistence type="inferred from homology"/>
<comment type="similarity">
    <text evidence="3">Belongs to the SPOT14 family.</text>
</comment>
<evidence type="ECO:0000256" key="5">
    <source>
        <dbReference type="ARBA" id="ARBA00023242"/>
    </source>
</evidence>
<sequence length="256" mass="28039">MADESSSAKSKSLRRCSLTCSPCTVSGNGEPKTRRVSEEIRSLSFDNYRGSTRTFHPTVASHHHNGRRVSRSPHDEGFNCSQQSILSAMDRFVKTVNNMNATVLVPSKLRDMDVTGHKVTNVPPALANTDLYSFFLMLNDVKKELLWGPGTAASAVATMAFSGSDRCTTREVKHVRQPSDDSLGSLGSTASSSDPETDSDVDSMITDRDSIDEHTSHLAAAFRHHLQGLHTILHQLADSADYLLSRYQEDIEAASL</sequence>
<protein>
    <submittedName>
        <fullName evidence="7">Mid1-interacting protein-like protein</fullName>
    </submittedName>
</protein>
<evidence type="ECO:0000256" key="4">
    <source>
        <dbReference type="ARBA" id="ARBA00022490"/>
    </source>
</evidence>
<dbReference type="PANTHER" id="PTHR14315">
    <property type="entry name" value="SPOT14 FAMILY MEMBER"/>
    <property type="match status" value="1"/>
</dbReference>
<keyword evidence="5" id="KW-0539">Nucleus</keyword>
<accession>A0A3S3RJ12</accession>
<dbReference type="EMBL" id="NCKU01011638">
    <property type="protein sequence ID" value="RWS00375.1"/>
    <property type="molecule type" value="Genomic_DNA"/>
</dbReference>
<evidence type="ECO:0000256" key="6">
    <source>
        <dbReference type="SAM" id="MobiDB-lite"/>
    </source>
</evidence>
<reference evidence="7" key="2">
    <citation type="submission" date="2018-11" db="EMBL/GenBank/DDBJ databases">
        <title>Trombidioid mite genomics.</title>
        <authorList>
            <person name="Dong X."/>
        </authorList>
    </citation>
    <scope>NUCLEOTIDE SEQUENCE</scope>
    <source>
        <strain evidence="7">UoL-WK</strain>
    </source>
</reference>
<keyword evidence="9" id="KW-1185">Reference proteome</keyword>
<feature type="region of interest" description="Disordered" evidence="6">
    <location>
        <begin position="54"/>
        <end position="76"/>
    </location>
</feature>
<feature type="compositionally biased region" description="Low complexity" evidence="6">
    <location>
        <begin position="180"/>
        <end position="194"/>
    </location>
</feature>
<dbReference type="EMBL" id="NCKU01008971">
    <property type="protein sequence ID" value="RWS01560.1"/>
    <property type="molecule type" value="Genomic_DNA"/>
</dbReference>
<comment type="subcellular location">
    <subcellularLocation>
        <location evidence="2">Cytoplasm</location>
    </subcellularLocation>
    <subcellularLocation>
        <location evidence="1">Nucleus</location>
    </subcellularLocation>
</comment>
<feature type="compositionally biased region" description="Basic residues" evidence="6">
    <location>
        <begin position="61"/>
        <end position="71"/>
    </location>
</feature>
<dbReference type="PANTHER" id="PTHR14315:SF17">
    <property type="entry name" value="MIP21584P"/>
    <property type="match status" value="1"/>
</dbReference>
<evidence type="ECO:0000256" key="2">
    <source>
        <dbReference type="ARBA" id="ARBA00004496"/>
    </source>
</evidence>
<evidence type="ECO:0000313" key="8">
    <source>
        <dbReference type="EMBL" id="RWS01560.1"/>
    </source>
</evidence>
<dbReference type="Proteomes" id="UP000285301">
    <property type="component" value="Unassembled WGS sequence"/>
</dbReference>
<gene>
    <name evidence="7" type="ORF">B4U79_01458</name>
    <name evidence="8" type="ORF">B4U79_08730</name>
</gene>
<reference evidence="7 9" key="1">
    <citation type="journal article" date="2018" name="Gigascience">
        <title>Genomes of trombidid mites reveal novel predicted allergens and laterally-transferred genes associated with secondary metabolism.</title>
        <authorList>
            <person name="Dong X."/>
            <person name="Chaisiri K."/>
            <person name="Xia D."/>
            <person name="Armstrong S.D."/>
            <person name="Fang Y."/>
            <person name="Donnelly M.J."/>
            <person name="Kadowaki T."/>
            <person name="McGarry J.W."/>
            <person name="Darby A.C."/>
            <person name="Makepeace B.L."/>
        </authorList>
    </citation>
    <scope>NUCLEOTIDE SEQUENCE [LARGE SCALE GENOMIC DNA]</scope>
    <source>
        <strain evidence="7">UoL-WK</strain>
    </source>
</reference>
<dbReference type="OrthoDB" id="5951908at2759"/>
<name>A0A3S3RJ12_9ACAR</name>
<dbReference type="GO" id="GO:0005634">
    <property type="term" value="C:nucleus"/>
    <property type="evidence" value="ECO:0007669"/>
    <property type="project" value="UniProtKB-SubCell"/>
</dbReference>
<evidence type="ECO:0000256" key="1">
    <source>
        <dbReference type="ARBA" id="ARBA00004123"/>
    </source>
</evidence>
<dbReference type="GO" id="GO:0046890">
    <property type="term" value="P:regulation of lipid biosynthetic process"/>
    <property type="evidence" value="ECO:0007669"/>
    <property type="project" value="TreeGrafter"/>
</dbReference>
<dbReference type="InterPro" id="IPR053719">
    <property type="entry name" value="Lipogen_MT_Stabilize_sf"/>
</dbReference>
<organism evidence="7 9">
    <name type="scientific">Dinothrombium tinctorium</name>
    <dbReference type="NCBI Taxonomy" id="1965070"/>
    <lineage>
        <taxon>Eukaryota</taxon>
        <taxon>Metazoa</taxon>
        <taxon>Ecdysozoa</taxon>
        <taxon>Arthropoda</taxon>
        <taxon>Chelicerata</taxon>
        <taxon>Arachnida</taxon>
        <taxon>Acari</taxon>
        <taxon>Acariformes</taxon>
        <taxon>Trombidiformes</taxon>
        <taxon>Prostigmata</taxon>
        <taxon>Anystina</taxon>
        <taxon>Parasitengona</taxon>
        <taxon>Trombidioidea</taxon>
        <taxon>Trombidiidae</taxon>
        <taxon>Dinothrombium</taxon>
    </lineage>
</organism>
<keyword evidence="4" id="KW-0963">Cytoplasm</keyword>
<comment type="caution">
    <text evidence="7">The sequence shown here is derived from an EMBL/GenBank/DDBJ whole genome shotgun (WGS) entry which is preliminary data.</text>
</comment>
<dbReference type="AlphaFoldDB" id="A0A3S3RJ12"/>
<dbReference type="GO" id="GO:0005829">
    <property type="term" value="C:cytosol"/>
    <property type="evidence" value="ECO:0007669"/>
    <property type="project" value="TreeGrafter"/>
</dbReference>
<evidence type="ECO:0000256" key="3">
    <source>
        <dbReference type="ARBA" id="ARBA00009488"/>
    </source>
</evidence>
<evidence type="ECO:0000313" key="9">
    <source>
        <dbReference type="Proteomes" id="UP000285301"/>
    </source>
</evidence>
<dbReference type="STRING" id="1965070.A0A3S3RJ12"/>
<evidence type="ECO:0000313" key="7">
    <source>
        <dbReference type="EMBL" id="RWS00375.1"/>
    </source>
</evidence>
<dbReference type="Pfam" id="PF07084">
    <property type="entry name" value="Spot_14"/>
    <property type="match status" value="1"/>
</dbReference>
<feature type="region of interest" description="Disordered" evidence="6">
    <location>
        <begin position="174"/>
        <end position="203"/>
    </location>
</feature>
<dbReference type="Gene3D" id="6.10.140.1610">
    <property type="match status" value="1"/>
</dbReference>
<dbReference type="InterPro" id="IPR009786">
    <property type="entry name" value="Spot_14"/>
</dbReference>